<dbReference type="Proteomes" id="UP001151760">
    <property type="component" value="Unassembled WGS sequence"/>
</dbReference>
<organism evidence="2 3">
    <name type="scientific">Tanacetum coccineum</name>
    <dbReference type="NCBI Taxonomy" id="301880"/>
    <lineage>
        <taxon>Eukaryota</taxon>
        <taxon>Viridiplantae</taxon>
        <taxon>Streptophyta</taxon>
        <taxon>Embryophyta</taxon>
        <taxon>Tracheophyta</taxon>
        <taxon>Spermatophyta</taxon>
        <taxon>Magnoliopsida</taxon>
        <taxon>eudicotyledons</taxon>
        <taxon>Gunneridae</taxon>
        <taxon>Pentapetalae</taxon>
        <taxon>asterids</taxon>
        <taxon>campanulids</taxon>
        <taxon>Asterales</taxon>
        <taxon>Asteraceae</taxon>
        <taxon>Asteroideae</taxon>
        <taxon>Anthemideae</taxon>
        <taxon>Anthemidinae</taxon>
        <taxon>Tanacetum</taxon>
    </lineage>
</organism>
<gene>
    <name evidence="2" type="ORF">Tco_0975686</name>
</gene>
<feature type="transmembrane region" description="Helical" evidence="1">
    <location>
        <begin position="84"/>
        <end position="106"/>
    </location>
</feature>
<name>A0ABQ5EF41_9ASTR</name>
<protein>
    <recommendedName>
        <fullName evidence="4">Transmembrane protein</fullName>
    </recommendedName>
</protein>
<keyword evidence="1" id="KW-0812">Transmembrane</keyword>
<evidence type="ECO:0000313" key="2">
    <source>
        <dbReference type="EMBL" id="GJT49529.1"/>
    </source>
</evidence>
<accession>A0ABQ5EF41</accession>
<evidence type="ECO:0000256" key="1">
    <source>
        <dbReference type="SAM" id="Phobius"/>
    </source>
</evidence>
<keyword evidence="3" id="KW-1185">Reference proteome</keyword>
<feature type="transmembrane region" description="Helical" evidence="1">
    <location>
        <begin position="28"/>
        <end position="48"/>
    </location>
</feature>
<dbReference type="EMBL" id="BQNB010016245">
    <property type="protein sequence ID" value="GJT49529.1"/>
    <property type="molecule type" value="Genomic_DNA"/>
</dbReference>
<keyword evidence="1" id="KW-1133">Transmembrane helix</keyword>
<reference evidence="2" key="2">
    <citation type="submission" date="2022-01" db="EMBL/GenBank/DDBJ databases">
        <authorList>
            <person name="Yamashiro T."/>
            <person name="Shiraishi A."/>
            <person name="Satake H."/>
            <person name="Nakayama K."/>
        </authorList>
    </citation>
    <scope>NUCLEOTIDE SEQUENCE</scope>
</reference>
<keyword evidence="1" id="KW-0472">Membrane</keyword>
<reference evidence="2" key="1">
    <citation type="journal article" date="2022" name="Int. J. Mol. Sci.">
        <title>Draft Genome of Tanacetum Coccineum: Genomic Comparison of Closely Related Tanacetum-Family Plants.</title>
        <authorList>
            <person name="Yamashiro T."/>
            <person name="Shiraishi A."/>
            <person name="Nakayama K."/>
            <person name="Satake H."/>
        </authorList>
    </citation>
    <scope>NUCLEOTIDE SEQUENCE</scope>
</reference>
<comment type="caution">
    <text evidence="2">The sequence shown here is derived from an EMBL/GenBank/DDBJ whole genome shotgun (WGS) entry which is preliminary data.</text>
</comment>
<evidence type="ECO:0000313" key="3">
    <source>
        <dbReference type="Proteomes" id="UP001151760"/>
    </source>
</evidence>
<feature type="transmembrane region" description="Helical" evidence="1">
    <location>
        <begin position="55"/>
        <end position="78"/>
    </location>
</feature>
<sequence length="200" mass="20938">MNPLCCSLTLDSANPVWMTCSCTQRKVSMVPFVFSIPFVLSWGGSISSDSFLPSILLLVVIIITVVIVVVILIVVVVVIVGVVIVVAIIGVVVVVGGVSSILKLTFVEKDGDTRIQACFRDELDNVFEEEDGGWICILDGNNSSGIKKYRGSNSSDGGNTRDGVKIAGGVIGSSGGMGGISSFLEFSETSEEVFPGVAGK</sequence>
<evidence type="ECO:0008006" key="4">
    <source>
        <dbReference type="Google" id="ProtNLM"/>
    </source>
</evidence>
<proteinExistence type="predicted"/>